<evidence type="ECO:0000256" key="4">
    <source>
        <dbReference type="ARBA" id="ARBA00023306"/>
    </source>
</evidence>
<evidence type="ECO:0000313" key="5">
    <source>
        <dbReference type="EMBL" id="QTA82396.1"/>
    </source>
</evidence>
<dbReference type="InterPro" id="IPR005234">
    <property type="entry name" value="ScpB_csome_segregation"/>
</dbReference>
<evidence type="ECO:0000256" key="1">
    <source>
        <dbReference type="ARBA" id="ARBA00022490"/>
    </source>
</evidence>
<reference evidence="5" key="1">
    <citation type="journal article" date="2021" name="Microb. Physiol.">
        <title>Proteogenomic Insights into the Physiology of Marine, Sulfate-Reducing, Filamentous Desulfonema limicola and Desulfonema magnum.</title>
        <authorList>
            <person name="Schnaars V."/>
            <person name="Wohlbrand L."/>
            <person name="Scheve S."/>
            <person name="Hinrichs C."/>
            <person name="Reinhardt R."/>
            <person name="Rabus R."/>
        </authorList>
    </citation>
    <scope>NUCLEOTIDE SEQUENCE</scope>
    <source>
        <strain evidence="5">5ac10</strain>
    </source>
</reference>
<dbReference type="Gene3D" id="1.10.10.10">
    <property type="entry name" value="Winged helix-like DNA-binding domain superfamily/Winged helix DNA-binding domain"/>
    <property type="match status" value="2"/>
</dbReference>
<evidence type="ECO:0000313" key="6">
    <source>
        <dbReference type="Proteomes" id="UP000663720"/>
    </source>
</evidence>
<dbReference type="KEGG" id="dli:dnl_47710"/>
<dbReference type="InterPro" id="IPR036390">
    <property type="entry name" value="WH_DNA-bd_sf"/>
</dbReference>
<dbReference type="NCBIfam" id="TIGR00281">
    <property type="entry name" value="SMC-Scp complex subunit ScpB"/>
    <property type="match status" value="1"/>
</dbReference>
<proteinExistence type="predicted"/>
<accession>A0A975BBM7</accession>
<evidence type="ECO:0000256" key="3">
    <source>
        <dbReference type="ARBA" id="ARBA00022829"/>
    </source>
</evidence>
<dbReference type="EMBL" id="CP061799">
    <property type="protein sequence ID" value="QTA82396.1"/>
    <property type="molecule type" value="Genomic_DNA"/>
</dbReference>
<keyword evidence="1" id="KW-0963">Cytoplasm</keyword>
<sequence length="181" mass="20904">MNQELKYIIESLLFVSDTPLSVLKLKTIIDIEDSKLVIQALKQLDLEYETRKGGFYLKEVAGGYQLRTRPDYKEWIKKMLQNRPARLSKAAMETLAIIAYKQPVIRSDIEYIRGVDCGGVLRVLLERKIIRVMGRKEIPGRPMIYGTTQTFLEMFDLKDLKDLPSPKEIEDFNEDSKTTGD</sequence>
<keyword evidence="2" id="KW-0132">Cell division</keyword>
<organism evidence="5 6">
    <name type="scientific">Desulfonema limicola</name>
    <dbReference type="NCBI Taxonomy" id="45656"/>
    <lineage>
        <taxon>Bacteria</taxon>
        <taxon>Pseudomonadati</taxon>
        <taxon>Thermodesulfobacteriota</taxon>
        <taxon>Desulfobacteria</taxon>
        <taxon>Desulfobacterales</taxon>
        <taxon>Desulfococcaceae</taxon>
        <taxon>Desulfonema</taxon>
    </lineage>
</organism>
<dbReference type="PIRSF" id="PIRSF019345">
    <property type="entry name" value="ScpB"/>
    <property type="match status" value="1"/>
</dbReference>
<dbReference type="PANTHER" id="PTHR34298">
    <property type="entry name" value="SEGREGATION AND CONDENSATION PROTEIN B"/>
    <property type="match status" value="1"/>
</dbReference>
<dbReference type="Proteomes" id="UP000663720">
    <property type="component" value="Chromosome"/>
</dbReference>
<protein>
    <submittedName>
        <fullName evidence="5">Segregation and condensation protein B</fullName>
    </submittedName>
</protein>
<dbReference type="PANTHER" id="PTHR34298:SF2">
    <property type="entry name" value="SEGREGATION AND CONDENSATION PROTEIN B"/>
    <property type="match status" value="1"/>
</dbReference>
<gene>
    <name evidence="5" type="primary">scpB</name>
    <name evidence="5" type="ORF">dnl_47710</name>
</gene>
<dbReference type="GO" id="GO:0051301">
    <property type="term" value="P:cell division"/>
    <property type="evidence" value="ECO:0007669"/>
    <property type="project" value="UniProtKB-KW"/>
</dbReference>
<dbReference type="SUPFAM" id="SSF46785">
    <property type="entry name" value="Winged helix' DNA-binding domain"/>
    <property type="match status" value="2"/>
</dbReference>
<keyword evidence="6" id="KW-1185">Reference proteome</keyword>
<keyword evidence="3" id="KW-0159">Chromosome partition</keyword>
<dbReference type="InterPro" id="IPR036388">
    <property type="entry name" value="WH-like_DNA-bd_sf"/>
</dbReference>
<keyword evidence="4" id="KW-0131">Cell cycle</keyword>
<dbReference type="AlphaFoldDB" id="A0A975BBM7"/>
<evidence type="ECO:0000256" key="2">
    <source>
        <dbReference type="ARBA" id="ARBA00022618"/>
    </source>
</evidence>
<dbReference type="RefSeq" id="WP_207688333.1">
    <property type="nucleotide sequence ID" value="NZ_CP061799.1"/>
</dbReference>
<name>A0A975BBM7_9BACT</name>
<dbReference type="Pfam" id="PF04079">
    <property type="entry name" value="SMC_ScpB"/>
    <property type="match status" value="1"/>
</dbReference>
<dbReference type="GO" id="GO:0051304">
    <property type="term" value="P:chromosome separation"/>
    <property type="evidence" value="ECO:0007669"/>
    <property type="project" value="InterPro"/>
</dbReference>